<reference evidence="11 12" key="1">
    <citation type="submission" date="2014-05" db="EMBL/GenBank/DDBJ databases">
        <title>Draft genome sequence of a rare smut relative, Tilletiaria anomala UBC 951.</title>
        <authorList>
            <consortium name="DOE Joint Genome Institute"/>
            <person name="Toome M."/>
            <person name="Kuo A."/>
            <person name="Henrissat B."/>
            <person name="Lipzen A."/>
            <person name="Tritt A."/>
            <person name="Yoshinaga Y."/>
            <person name="Zane M."/>
            <person name="Barry K."/>
            <person name="Grigoriev I.V."/>
            <person name="Spatafora J.W."/>
            <person name="Aimea M.C."/>
        </authorList>
    </citation>
    <scope>NUCLEOTIDE SEQUENCE [LARGE SCALE GENOMIC DNA]</scope>
    <source>
        <strain evidence="11 12">UBC 951</strain>
    </source>
</reference>
<evidence type="ECO:0000256" key="9">
    <source>
        <dbReference type="SAM" id="MobiDB-lite"/>
    </source>
</evidence>
<dbReference type="HAMAP" id="MF_03100">
    <property type="entry name" value="Endonuc_su_Slx1"/>
    <property type="match status" value="1"/>
</dbReference>
<evidence type="ECO:0000313" key="11">
    <source>
        <dbReference type="EMBL" id="KDN42998.1"/>
    </source>
</evidence>
<evidence type="ECO:0000259" key="10">
    <source>
        <dbReference type="PROSITE" id="PS50164"/>
    </source>
</evidence>
<feature type="domain" description="GIY-YIG" evidence="10">
    <location>
        <begin position="12"/>
        <end position="96"/>
    </location>
</feature>
<evidence type="ECO:0000256" key="4">
    <source>
        <dbReference type="ARBA" id="ARBA00022801"/>
    </source>
</evidence>
<dbReference type="Gene3D" id="3.40.1440.10">
    <property type="entry name" value="GIY-YIG endonuclease"/>
    <property type="match status" value="1"/>
</dbReference>
<gene>
    <name evidence="11" type="ORF">K437DRAFT_155841</name>
</gene>
<dbReference type="InterPro" id="IPR035901">
    <property type="entry name" value="GIY-YIG_endonuc_sf"/>
</dbReference>
<proteinExistence type="inferred from homology"/>
<dbReference type="EMBL" id="JMSN01000065">
    <property type="protein sequence ID" value="KDN42998.1"/>
    <property type="molecule type" value="Genomic_DNA"/>
</dbReference>
<name>A0A066VRV4_TILAU</name>
<dbReference type="Pfam" id="PF01541">
    <property type="entry name" value="GIY-YIG"/>
    <property type="match status" value="1"/>
</dbReference>
<dbReference type="SUPFAM" id="SSF82771">
    <property type="entry name" value="GIY-YIG endonuclease"/>
    <property type="match status" value="1"/>
</dbReference>
<dbReference type="HOGENOM" id="CLU_449917_0_0_1"/>
<dbReference type="GeneID" id="25261692"/>
<feature type="region of interest" description="Disordered" evidence="9">
    <location>
        <begin position="562"/>
        <end position="587"/>
    </location>
</feature>
<comment type="subunit">
    <text evidence="8">Forms a heterodimer with SLX4.</text>
</comment>
<dbReference type="GO" id="GO:0000724">
    <property type="term" value="P:double-strand break repair via homologous recombination"/>
    <property type="evidence" value="ECO:0007669"/>
    <property type="project" value="TreeGrafter"/>
</dbReference>
<dbReference type="InterPro" id="IPR013083">
    <property type="entry name" value="Znf_RING/FYVE/PHD"/>
</dbReference>
<evidence type="ECO:0000256" key="2">
    <source>
        <dbReference type="ARBA" id="ARBA00022759"/>
    </source>
</evidence>
<evidence type="ECO:0000313" key="12">
    <source>
        <dbReference type="Proteomes" id="UP000027361"/>
    </source>
</evidence>
<dbReference type="PANTHER" id="PTHR20208:SF10">
    <property type="entry name" value="STRUCTURE-SPECIFIC ENDONUCLEASE SUBUNIT SLX1"/>
    <property type="match status" value="1"/>
</dbReference>
<dbReference type="InterPro" id="IPR027520">
    <property type="entry name" value="Slx1"/>
</dbReference>
<keyword evidence="2 8" id="KW-0255">Endonuclease</keyword>
<evidence type="ECO:0000256" key="3">
    <source>
        <dbReference type="ARBA" id="ARBA00022763"/>
    </source>
</evidence>
<dbReference type="Proteomes" id="UP000027361">
    <property type="component" value="Unassembled WGS sequence"/>
</dbReference>
<evidence type="ECO:0000256" key="1">
    <source>
        <dbReference type="ARBA" id="ARBA00022722"/>
    </source>
</evidence>
<dbReference type="AlphaFoldDB" id="A0A066VRV4"/>
<accession>A0A066VRV4</accession>
<protein>
    <recommendedName>
        <fullName evidence="10">GIY-YIG domain-containing protein</fullName>
    </recommendedName>
</protein>
<keyword evidence="7 8" id="KW-0539">Nucleus</keyword>
<dbReference type="InterPro" id="IPR050381">
    <property type="entry name" value="SLX1_endonuclease"/>
</dbReference>
<dbReference type="GO" id="GO:0017108">
    <property type="term" value="F:5'-flap endonuclease activity"/>
    <property type="evidence" value="ECO:0007669"/>
    <property type="project" value="InterPro"/>
</dbReference>
<keyword evidence="12" id="KW-1185">Reference proteome</keyword>
<dbReference type="InterPro" id="IPR000305">
    <property type="entry name" value="GIY-YIG_endonuc"/>
</dbReference>
<dbReference type="InParanoid" id="A0A066VRV4"/>
<evidence type="ECO:0000256" key="5">
    <source>
        <dbReference type="ARBA" id="ARBA00023172"/>
    </source>
</evidence>
<dbReference type="OrthoDB" id="24645at2759"/>
<dbReference type="OMA" id="ACYFLRS"/>
<dbReference type="PROSITE" id="PS50164">
    <property type="entry name" value="GIY_YIG"/>
    <property type="match status" value="1"/>
</dbReference>
<comment type="subcellular location">
    <subcellularLocation>
        <location evidence="8">Nucleus</location>
    </subcellularLocation>
</comment>
<dbReference type="CDD" id="cd10455">
    <property type="entry name" value="GIY-YIG_SLX1"/>
    <property type="match status" value="1"/>
</dbReference>
<evidence type="ECO:0000256" key="8">
    <source>
        <dbReference type="HAMAP-Rule" id="MF_03100"/>
    </source>
</evidence>
<comment type="similarity">
    <text evidence="8">Belongs to the SLX1 family.</text>
</comment>
<dbReference type="Gene3D" id="3.30.40.10">
    <property type="entry name" value="Zinc/RING finger domain, C3HC4 (zinc finger)"/>
    <property type="match status" value="1"/>
</dbReference>
<feature type="compositionally biased region" description="Basic and acidic residues" evidence="9">
    <location>
        <begin position="489"/>
        <end position="502"/>
    </location>
</feature>
<comment type="caution">
    <text evidence="11">The sequence shown here is derived from an EMBL/GenBank/DDBJ whole genome shotgun (WGS) entry which is preliminary data.</text>
</comment>
<keyword evidence="3 8" id="KW-0227">DNA damage</keyword>
<dbReference type="PANTHER" id="PTHR20208">
    <property type="entry name" value="STRUCTURE-SPECIFIC ENDONUCLEASE SUBUNIT SLX1"/>
    <property type="match status" value="1"/>
</dbReference>
<dbReference type="GO" id="GO:0033557">
    <property type="term" value="C:Slx1-Slx4 complex"/>
    <property type="evidence" value="ECO:0007669"/>
    <property type="project" value="UniProtKB-UniRule"/>
</dbReference>
<feature type="region of interest" description="Disordered" evidence="9">
    <location>
        <begin position="33"/>
        <end position="59"/>
    </location>
</feature>
<evidence type="ECO:0000256" key="6">
    <source>
        <dbReference type="ARBA" id="ARBA00023204"/>
    </source>
</evidence>
<comment type="caution">
    <text evidence="8">Lacks conserved residue(s) required for the propagation of feature annotation.</text>
</comment>
<comment type="cofactor">
    <cofactor evidence="8">
        <name>a divalent metal cation</name>
        <dbReference type="ChEBI" id="CHEBI:60240"/>
    </cofactor>
</comment>
<keyword evidence="6 8" id="KW-0234">DNA repair</keyword>
<keyword evidence="1 8" id="KW-0540">Nuclease</keyword>
<feature type="region of interest" description="Disordered" evidence="9">
    <location>
        <begin position="489"/>
        <end position="512"/>
    </location>
</feature>
<dbReference type="RefSeq" id="XP_013242235.1">
    <property type="nucleotide sequence ID" value="XM_013386781.1"/>
</dbReference>
<organism evidence="11 12">
    <name type="scientific">Tilletiaria anomala (strain ATCC 24038 / CBS 436.72 / UBC 951)</name>
    <dbReference type="NCBI Taxonomy" id="1037660"/>
    <lineage>
        <taxon>Eukaryota</taxon>
        <taxon>Fungi</taxon>
        <taxon>Dikarya</taxon>
        <taxon>Basidiomycota</taxon>
        <taxon>Ustilaginomycotina</taxon>
        <taxon>Exobasidiomycetes</taxon>
        <taxon>Georgefischeriales</taxon>
        <taxon>Tilletiariaceae</taxon>
        <taxon>Tilletiaria</taxon>
    </lineage>
</organism>
<dbReference type="GO" id="GO:0008821">
    <property type="term" value="F:crossover junction DNA endonuclease activity"/>
    <property type="evidence" value="ECO:0007669"/>
    <property type="project" value="TreeGrafter"/>
</dbReference>
<evidence type="ECO:0000256" key="7">
    <source>
        <dbReference type="ARBA" id="ARBA00023242"/>
    </source>
</evidence>
<dbReference type="STRING" id="1037660.A0A066VRV4"/>
<keyword evidence="4 8" id="KW-0378">Hydrolase</keyword>
<sequence length="607" mass="65990">MPSSISSHTVPNFYACYFLRSYAGSGRVFNKTYIGSTPDPPRRKRQHNGELTSGARRTSRGRPWEMEFIVSGFPSKIAALQFEWSWQKPHVTRHLRVLPSEAARPGVTQAAGEPLLPQTISRRSRKGRSINCAVTNPRSKFIALRALLASEPFALWGLKVAFFAEWAYAAWLAVEHSIADSAGADKTSTKARTSRGGVFLPPQTISPAVVCCWKGVDGARKSIMGQAVADGEEQVKAAVSKRKSKIKESAAGKEGAGLAWKEAAAVPRNSLNENCKLEYKDLQHAPVAMPPSSECGGPGEAWLRFNDDAISNYQWARFERILKREMISVESLSAGTHSVNCDKCKKQIDLKDHSSYSLCASSYLPLHARPYNNPSETHSKDKHCEHVFHLECLAKGFARDPAATSDSLSLSKVIEPTLLPVSGKCPGCGPSATIGSWSDVVRGVFRRQDRFEAELIGLAKKRAVEEKKQLKEAEKEAATQAKEAIREEAKRAKELEKSDKSVGKRGKKATHEQTMVLSDDSADETGKEKAAVINATDDAANTQTRPACGRVAKKTLAAMLDPGSYKSASKPVPQLRLPPGRAASKGNDPAVSVVIDLVTPDTSVGTV</sequence>
<keyword evidence="5 8" id="KW-0233">DNA recombination</keyword>
<comment type="function">
    <text evidence="8">Catalytic subunit of the SLX1-SLX4 structure-specific endonuclease that resolves DNA secondary structures generated during DNA repair and recombination. Has endonuclease activity towards branched DNA substrates, introducing single-strand cuts in duplex DNA close to junctions with ss-DNA.</text>
</comment>